<protein>
    <recommendedName>
        <fullName evidence="4">DUF4012 domain-containing protein</fullName>
    </recommendedName>
</protein>
<keyword evidence="1" id="KW-0812">Transmembrane</keyword>
<keyword evidence="1" id="KW-0472">Membrane</keyword>
<gene>
    <name evidence="2" type="ORF">COT50_03310</name>
</gene>
<evidence type="ECO:0000313" key="2">
    <source>
        <dbReference type="EMBL" id="PIS22194.1"/>
    </source>
</evidence>
<sequence length="641" mass="71554">MEQKFWKPTFKEVKNGGVKSPKQAGKVFGIGLVVLLVLLGIAGILAYKFVIDPALALKIRVDKLKEDGVQASVAFQGRDLVLLEQVLTQTESDIKGLRDDRDQKFAWAKDLPRVKDYYTDTEYFLNSGLYAIDAAREFTKIITPFADAAGLKVKADQEVAQKSFADAFSDWVSLMPKVANDIDPLLVKVDKIGTELSKVDASKYPESFRGTPIRSNIVYAQVTLSSLSDYAPDLKKALVLVPRLLGVGVTEKRYMIIMQNNAEMRPTGGFWTNYSTFKIKNALLNSDFSSKDMYSIDYTLDIADPYTDFSVGLPAPFRKYLLVERWFARDANFSPDFPTSIANFMKSYNLAMRLNPLEIKPVDGIFAMDTQVVSELLDVTGPATINGVTYNKDNVVLELEKIASLALKEQSNRKKVLGDLMERMLINVFESDKNLWPKLINKAVDLMNRKHVVAFMNDPEIQALLSKYNFAGRLVDVPEGDYLAVITSNLGGDKTNLFITREITSSTTNNGGKWDRTVKVKYTYGPAEGEYSLFAKLYKDYLRIYVPKGSTLISVEGSEDGSGTAEELAKTVFNGFITLGPGATKEISFKYTLPDGVVKNGDYKLYIQKQAGMPKETYNLSVNGKQSTVETDTDYKFVTKI</sequence>
<reference evidence="3" key="1">
    <citation type="submission" date="2017-09" db="EMBL/GenBank/DDBJ databases">
        <title>Depth-based differentiation of microbial function through sediment-hosted aquifers and enrichment of novel symbionts in the deep terrestrial subsurface.</title>
        <authorList>
            <person name="Probst A.J."/>
            <person name="Ladd B."/>
            <person name="Jarett J.K."/>
            <person name="Geller-Mcgrath D.E."/>
            <person name="Sieber C.M.K."/>
            <person name="Emerson J.B."/>
            <person name="Anantharaman K."/>
            <person name="Thomas B.C."/>
            <person name="Malmstrom R."/>
            <person name="Stieglmeier M."/>
            <person name="Klingl A."/>
            <person name="Woyke T."/>
            <person name="Ryan C.M."/>
            <person name="Banfield J.F."/>
        </authorList>
    </citation>
    <scope>NUCLEOTIDE SEQUENCE [LARGE SCALE GENOMIC DNA]</scope>
</reference>
<dbReference type="InterPro" id="IPR025101">
    <property type="entry name" value="DUF4012"/>
</dbReference>
<dbReference type="AlphaFoldDB" id="A0A2H0XB83"/>
<feature type="transmembrane region" description="Helical" evidence="1">
    <location>
        <begin position="27"/>
        <end position="50"/>
    </location>
</feature>
<proteinExistence type="predicted"/>
<dbReference type="EMBL" id="PEYU01000073">
    <property type="protein sequence ID" value="PIS22194.1"/>
    <property type="molecule type" value="Genomic_DNA"/>
</dbReference>
<evidence type="ECO:0000313" key="3">
    <source>
        <dbReference type="Proteomes" id="UP000231252"/>
    </source>
</evidence>
<accession>A0A2H0XB83</accession>
<dbReference type="Proteomes" id="UP000231252">
    <property type="component" value="Unassembled WGS sequence"/>
</dbReference>
<evidence type="ECO:0008006" key="4">
    <source>
        <dbReference type="Google" id="ProtNLM"/>
    </source>
</evidence>
<comment type="caution">
    <text evidence="2">The sequence shown here is derived from an EMBL/GenBank/DDBJ whole genome shotgun (WGS) entry which is preliminary data.</text>
</comment>
<evidence type="ECO:0000256" key="1">
    <source>
        <dbReference type="SAM" id="Phobius"/>
    </source>
</evidence>
<name>A0A2H0XB83_UNCKA</name>
<keyword evidence="1" id="KW-1133">Transmembrane helix</keyword>
<dbReference type="Pfam" id="PF13196">
    <property type="entry name" value="DUF4012"/>
    <property type="match status" value="1"/>
</dbReference>
<organism evidence="2 3">
    <name type="scientific">candidate division WWE3 bacterium CG08_land_8_20_14_0_20_41_10</name>
    <dbReference type="NCBI Taxonomy" id="1975085"/>
    <lineage>
        <taxon>Bacteria</taxon>
        <taxon>Katanobacteria</taxon>
    </lineage>
</organism>